<dbReference type="RefSeq" id="WP_162111615.1">
    <property type="nucleotide sequence ID" value="NZ_JAACYR010000004.1"/>
</dbReference>
<dbReference type="Gene3D" id="2.102.10.10">
    <property type="entry name" value="Rieske [2Fe-2S] iron-sulphur domain"/>
    <property type="match status" value="1"/>
</dbReference>
<dbReference type="InterPro" id="IPR017941">
    <property type="entry name" value="Rieske_2Fe-2S"/>
</dbReference>
<dbReference type="EMBL" id="JAACYR010000004">
    <property type="protein sequence ID" value="NDJ87910.1"/>
    <property type="molecule type" value="Genomic_DNA"/>
</dbReference>
<feature type="domain" description="Rieske" evidence="6">
    <location>
        <begin position="25"/>
        <end position="63"/>
    </location>
</feature>
<dbReference type="GO" id="GO:0004497">
    <property type="term" value="F:monooxygenase activity"/>
    <property type="evidence" value="ECO:0007669"/>
    <property type="project" value="UniProtKB-ARBA"/>
</dbReference>
<dbReference type="GO" id="GO:0046872">
    <property type="term" value="F:metal ion binding"/>
    <property type="evidence" value="ECO:0007669"/>
    <property type="project" value="UniProtKB-KW"/>
</dbReference>
<evidence type="ECO:0000256" key="3">
    <source>
        <dbReference type="ARBA" id="ARBA00023002"/>
    </source>
</evidence>
<dbReference type="SUPFAM" id="SSF50022">
    <property type="entry name" value="ISP domain"/>
    <property type="match status" value="1"/>
</dbReference>
<evidence type="ECO:0000313" key="7">
    <source>
        <dbReference type="EMBL" id="NDJ87910.1"/>
    </source>
</evidence>
<sequence length="342" mass="38542">MTQTIKAPSAPKVFQPGSFALRDTWFPLVHTNQIRRRPVRRTVHGEPVVFYRGRDGSVLAADAEPETPSSRRPDSGFLDRTGHYPLIERYGYAWVWYGDPDNASPDLLPCIPHTPQEGLPRRFEATVVYDCTYELVCENLLDLTHADFLHSKLTGDALSEDDVIDVQSTSETVTMIRTAHGRPIPQIQKALARGATTQNVRAVTITYVRSGLCVLHGDFNPGMAMPMIHPTNPESRTRCRVPATFNPKHMPALGRALFPLSAHPVGRQDNWALRKQNANYLDPGRRRPDRADLSSRFDKASLRYRKLYQQLVTRQQAGDFSYLPDADIARDTSEELGINTRP</sequence>
<evidence type="ECO:0000259" key="6">
    <source>
        <dbReference type="PROSITE" id="PS51296"/>
    </source>
</evidence>
<dbReference type="PANTHER" id="PTHR21266:SF60">
    <property type="entry name" value="3-KETOSTEROID-9-ALPHA-MONOOXYGENASE, OXYGENASE COMPONENT"/>
    <property type="match status" value="1"/>
</dbReference>
<dbReference type="PROSITE" id="PS51296">
    <property type="entry name" value="RIESKE"/>
    <property type="match status" value="1"/>
</dbReference>
<evidence type="ECO:0000256" key="4">
    <source>
        <dbReference type="ARBA" id="ARBA00023004"/>
    </source>
</evidence>
<evidence type="ECO:0000256" key="1">
    <source>
        <dbReference type="ARBA" id="ARBA00022714"/>
    </source>
</evidence>
<keyword evidence="2" id="KW-0479">Metal-binding</keyword>
<evidence type="ECO:0000256" key="2">
    <source>
        <dbReference type="ARBA" id="ARBA00022723"/>
    </source>
</evidence>
<dbReference type="SUPFAM" id="SSF55961">
    <property type="entry name" value="Bet v1-like"/>
    <property type="match status" value="1"/>
</dbReference>
<evidence type="ECO:0000313" key="8">
    <source>
        <dbReference type="Proteomes" id="UP000466523"/>
    </source>
</evidence>
<keyword evidence="4" id="KW-0408">Iron</keyword>
<gene>
    <name evidence="7" type="ORF">GWR20_01875</name>
</gene>
<dbReference type="GO" id="GO:0016705">
    <property type="term" value="F:oxidoreductase activity, acting on paired donors, with incorporation or reduction of molecular oxygen"/>
    <property type="evidence" value="ECO:0007669"/>
    <property type="project" value="UniProtKB-ARBA"/>
</dbReference>
<name>A0A7K3L712_9MYCO</name>
<keyword evidence="3" id="KW-0560">Oxidoreductase</keyword>
<reference evidence="7 8" key="1">
    <citation type="submission" date="2020-01" db="EMBL/GenBank/DDBJ databases">
        <authorList>
            <person name="Sanchez-Estrada R."/>
            <person name="Gonzalez-Y-Merchand J.A."/>
            <person name="Rivera-Gutierrez S."/>
        </authorList>
    </citation>
    <scope>NUCLEOTIDE SEQUENCE [LARGE SCALE GENOMIC DNA]</scope>
    <source>
        <strain evidence="7 8">CST 7247</strain>
    </source>
</reference>
<evidence type="ECO:0000256" key="5">
    <source>
        <dbReference type="ARBA" id="ARBA00023014"/>
    </source>
</evidence>
<dbReference type="AlphaFoldDB" id="A0A7K3L712"/>
<dbReference type="GO" id="GO:0051537">
    <property type="term" value="F:2 iron, 2 sulfur cluster binding"/>
    <property type="evidence" value="ECO:0007669"/>
    <property type="project" value="UniProtKB-KW"/>
</dbReference>
<dbReference type="InterPro" id="IPR050584">
    <property type="entry name" value="Cholesterol_7-desaturase"/>
</dbReference>
<keyword evidence="1" id="KW-0001">2Fe-2S</keyword>
<protein>
    <submittedName>
        <fullName evidence="7">Oxygenase</fullName>
    </submittedName>
</protein>
<dbReference type="Proteomes" id="UP000466523">
    <property type="component" value="Unassembled WGS sequence"/>
</dbReference>
<dbReference type="Pfam" id="PF19112">
    <property type="entry name" value="VanA_C"/>
    <property type="match status" value="1"/>
</dbReference>
<dbReference type="PANTHER" id="PTHR21266">
    <property type="entry name" value="IRON-SULFUR DOMAIN CONTAINING PROTEIN"/>
    <property type="match status" value="1"/>
</dbReference>
<dbReference type="InterPro" id="IPR036922">
    <property type="entry name" value="Rieske_2Fe-2S_sf"/>
</dbReference>
<organism evidence="7 8">
    <name type="scientific">Mycolicibacter kumamotonensis</name>
    <dbReference type="NCBI Taxonomy" id="354243"/>
    <lineage>
        <taxon>Bacteria</taxon>
        <taxon>Bacillati</taxon>
        <taxon>Actinomycetota</taxon>
        <taxon>Actinomycetes</taxon>
        <taxon>Mycobacteriales</taxon>
        <taxon>Mycobacteriaceae</taxon>
        <taxon>Mycolicibacter</taxon>
    </lineage>
</organism>
<dbReference type="InterPro" id="IPR044043">
    <property type="entry name" value="VanA_C_cat"/>
</dbReference>
<dbReference type="Gene3D" id="3.90.380.10">
    <property type="entry name" value="Naphthalene 1,2-dioxygenase Alpha Subunit, Chain A, domain 1"/>
    <property type="match status" value="1"/>
</dbReference>
<proteinExistence type="predicted"/>
<comment type="caution">
    <text evidence="7">The sequence shown here is derived from an EMBL/GenBank/DDBJ whole genome shotgun (WGS) entry which is preliminary data.</text>
</comment>
<keyword evidence="5" id="KW-0411">Iron-sulfur</keyword>
<accession>A0A7K3L712</accession>